<feature type="signal peptide" evidence="1">
    <location>
        <begin position="1"/>
        <end position="19"/>
    </location>
</feature>
<protein>
    <submittedName>
        <fullName evidence="3">Uncharacterized protein</fullName>
    </submittedName>
</protein>
<dbReference type="Proteomes" id="UP000887575">
    <property type="component" value="Unassembled WGS sequence"/>
</dbReference>
<feature type="chain" id="PRO_5041976906" evidence="1">
    <location>
        <begin position="20"/>
        <end position="104"/>
    </location>
</feature>
<proteinExistence type="predicted"/>
<sequence>MHPTIFFGIFSILIGILYSAEPSGIRQFRFMSVCNKFCSLKQQPLVHLKQCCAGHNAGNWATCTKFNQALCARNDVKWSPDGNVECISYPGFGECATRYALNNS</sequence>
<keyword evidence="2" id="KW-1185">Reference proteome</keyword>
<organism evidence="2 3">
    <name type="scientific">Mesorhabditis belari</name>
    <dbReference type="NCBI Taxonomy" id="2138241"/>
    <lineage>
        <taxon>Eukaryota</taxon>
        <taxon>Metazoa</taxon>
        <taxon>Ecdysozoa</taxon>
        <taxon>Nematoda</taxon>
        <taxon>Chromadorea</taxon>
        <taxon>Rhabditida</taxon>
        <taxon>Rhabditina</taxon>
        <taxon>Rhabditomorpha</taxon>
        <taxon>Rhabditoidea</taxon>
        <taxon>Rhabditidae</taxon>
        <taxon>Mesorhabditinae</taxon>
        <taxon>Mesorhabditis</taxon>
    </lineage>
</organism>
<evidence type="ECO:0000313" key="2">
    <source>
        <dbReference type="Proteomes" id="UP000887575"/>
    </source>
</evidence>
<name>A0AAF3ED20_9BILA</name>
<dbReference type="WBParaSite" id="MBELARI_LOCUS11855">
    <property type="protein sequence ID" value="MBELARI_LOCUS11855"/>
    <property type="gene ID" value="MBELARI_LOCUS11855"/>
</dbReference>
<reference evidence="3" key="1">
    <citation type="submission" date="2024-02" db="UniProtKB">
        <authorList>
            <consortium name="WormBaseParasite"/>
        </authorList>
    </citation>
    <scope>IDENTIFICATION</scope>
</reference>
<evidence type="ECO:0000313" key="3">
    <source>
        <dbReference type="WBParaSite" id="MBELARI_LOCUS11855"/>
    </source>
</evidence>
<keyword evidence="1" id="KW-0732">Signal</keyword>
<dbReference type="AlphaFoldDB" id="A0AAF3ED20"/>
<evidence type="ECO:0000256" key="1">
    <source>
        <dbReference type="SAM" id="SignalP"/>
    </source>
</evidence>
<accession>A0AAF3ED20</accession>